<reference evidence="1" key="1">
    <citation type="journal article" date="2016" name="Front. Microbiol.">
        <title>Genome Sequence of the Piezophilic, Mesophilic Sulfate-Reducing Bacterium Desulfovibrio indicus J2T.</title>
        <authorList>
            <person name="Cao J."/>
            <person name="Maignien L."/>
            <person name="Shao Z."/>
            <person name="Alain K."/>
            <person name="Jebbar M."/>
        </authorList>
    </citation>
    <scope>NUCLEOTIDE SEQUENCE</scope>
    <source>
        <strain evidence="1">NBRC 103626</strain>
    </source>
</reference>
<dbReference type="Proteomes" id="UP001055108">
    <property type="component" value="Unassembled WGS sequence"/>
</dbReference>
<accession>A0AA37HNA5</accession>
<organism evidence="1 2">
    <name type="scientific">Methylobacterium gregans</name>
    <dbReference type="NCBI Taxonomy" id="374424"/>
    <lineage>
        <taxon>Bacteria</taxon>
        <taxon>Pseudomonadati</taxon>
        <taxon>Pseudomonadota</taxon>
        <taxon>Alphaproteobacteria</taxon>
        <taxon>Hyphomicrobiales</taxon>
        <taxon>Methylobacteriaceae</taxon>
        <taxon>Methylobacterium</taxon>
    </lineage>
</organism>
<gene>
    <name evidence="1" type="ORF">NBEOAGPD_1701</name>
</gene>
<sequence length="60" mass="6747">MDFVSDALRDDCRLRPQTIVDAFMREAWAHEGDQGPKGEQVVAVVARLALLRVVPRDIGR</sequence>
<comment type="caution">
    <text evidence="1">The sequence shown here is derived from an EMBL/GenBank/DDBJ whole genome shotgun (WGS) entry which is preliminary data.</text>
</comment>
<protein>
    <submittedName>
        <fullName evidence="1">Uncharacterized protein</fullName>
    </submittedName>
</protein>
<keyword evidence="2" id="KW-1185">Reference proteome</keyword>
<proteinExistence type="predicted"/>
<dbReference type="EMBL" id="BPQM01000033">
    <property type="protein sequence ID" value="GJD78486.1"/>
    <property type="molecule type" value="Genomic_DNA"/>
</dbReference>
<evidence type="ECO:0000313" key="1">
    <source>
        <dbReference type="EMBL" id="GJD78486.1"/>
    </source>
</evidence>
<evidence type="ECO:0000313" key="2">
    <source>
        <dbReference type="Proteomes" id="UP001055108"/>
    </source>
</evidence>
<name>A0AA37HNA5_9HYPH</name>
<reference evidence="1" key="2">
    <citation type="submission" date="2021-08" db="EMBL/GenBank/DDBJ databases">
        <authorList>
            <person name="Tani A."/>
            <person name="Ola A."/>
            <person name="Ogura Y."/>
            <person name="Katsura K."/>
            <person name="Hayashi T."/>
        </authorList>
    </citation>
    <scope>NUCLEOTIDE SEQUENCE</scope>
    <source>
        <strain evidence="1">NBRC 103626</strain>
    </source>
</reference>
<dbReference type="AlphaFoldDB" id="A0AA37HNA5"/>